<feature type="domain" description="BESS" evidence="3">
    <location>
        <begin position="61"/>
        <end position="100"/>
    </location>
</feature>
<sequence length="149" mass="16790">MENRPTEGNFEEEGHDEDGDESGPFTSTSICRKKKRTNVPKQADLDEALLRTLQANETTIVDEDTNFALSLVPSLQNFTPQEKLDAKIGILNIFKQIRLARGTPSTFQTTSIFNVLQQPFSSCPVYNRVTKTFSSPQPLHTHDSQIYDL</sequence>
<dbReference type="PROSITE" id="PS51031">
    <property type="entry name" value="BESS"/>
    <property type="match status" value="1"/>
</dbReference>
<evidence type="ECO:0000313" key="5">
    <source>
        <dbReference type="Proteomes" id="UP000324832"/>
    </source>
</evidence>
<accession>A0A5E4Q3I6</accession>
<dbReference type="EMBL" id="FZQP02001116">
    <property type="protein sequence ID" value="VVC91849.1"/>
    <property type="molecule type" value="Genomic_DNA"/>
</dbReference>
<dbReference type="InterPro" id="IPR004210">
    <property type="entry name" value="BESS_motif"/>
</dbReference>
<evidence type="ECO:0000256" key="2">
    <source>
        <dbReference type="SAM" id="MobiDB-lite"/>
    </source>
</evidence>
<evidence type="ECO:0000259" key="3">
    <source>
        <dbReference type="PROSITE" id="PS51031"/>
    </source>
</evidence>
<proteinExistence type="predicted"/>
<keyword evidence="1" id="KW-0539">Nucleus</keyword>
<reference evidence="4 5" key="1">
    <citation type="submission" date="2017-07" db="EMBL/GenBank/DDBJ databases">
        <authorList>
            <person name="Talla V."/>
            <person name="Backstrom N."/>
        </authorList>
    </citation>
    <scope>NUCLEOTIDE SEQUENCE [LARGE SCALE GENOMIC DNA]</scope>
</reference>
<comment type="subcellular location">
    <subcellularLocation>
        <location evidence="1">Nucleus</location>
    </subcellularLocation>
</comment>
<gene>
    <name evidence="4" type="ORF">LSINAPIS_LOCUS4414</name>
</gene>
<dbReference type="Pfam" id="PF02944">
    <property type="entry name" value="BESS"/>
    <property type="match status" value="1"/>
</dbReference>
<keyword evidence="5" id="KW-1185">Reference proteome</keyword>
<feature type="compositionally biased region" description="Acidic residues" evidence="2">
    <location>
        <begin position="9"/>
        <end position="21"/>
    </location>
</feature>
<dbReference type="AlphaFoldDB" id="A0A5E4Q3I6"/>
<name>A0A5E4Q3I6_9NEOP</name>
<protein>
    <recommendedName>
        <fullName evidence="3">BESS domain-containing protein</fullName>
    </recommendedName>
</protein>
<dbReference type="GO" id="GO:0005634">
    <property type="term" value="C:nucleus"/>
    <property type="evidence" value="ECO:0007669"/>
    <property type="project" value="UniProtKB-SubCell"/>
</dbReference>
<dbReference type="GO" id="GO:0003677">
    <property type="term" value="F:DNA binding"/>
    <property type="evidence" value="ECO:0007669"/>
    <property type="project" value="InterPro"/>
</dbReference>
<feature type="region of interest" description="Disordered" evidence="2">
    <location>
        <begin position="1"/>
        <end position="38"/>
    </location>
</feature>
<organism evidence="4 5">
    <name type="scientific">Leptidea sinapis</name>
    <dbReference type="NCBI Taxonomy" id="189913"/>
    <lineage>
        <taxon>Eukaryota</taxon>
        <taxon>Metazoa</taxon>
        <taxon>Ecdysozoa</taxon>
        <taxon>Arthropoda</taxon>
        <taxon>Hexapoda</taxon>
        <taxon>Insecta</taxon>
        <taxon>Pterygota</taxon>
        <taxon>Neoptera</taxon>
        <taxon>Endopterygota</taxon>
        <taxon>Lepidoptera</taxon>
        <taxon>Glossata</taxon>
        <taxon>Ditrysia</taxon>
        <taxon>Papilionoidea</taxon>
        <taxon>Pieridae</taxon>
        <taxon>Dismorphiinae</taxon>
        <taxon>Leptidea</taxon>
    </lineage>
</organism>
<evidence type="ECO:0000256" key="1">
    <source>
        <dbReference type="PROSITE-ProRule" id="PRU00371"/>
    </source>
</evidence>
<evidence type="ECO:0000313" key="4">
    <source>
        <dbReference type="EMBL" id="VVC91849.1"/>
    </source>
</evidence>
<dbReference type="Proteomes" id="UP000324832">
    <property type="component" value="Unassembled WGS sequence"/>
</dbReference>